<dbReference type="EMBL" id="CP134537">
    <property type="protein sequence ID" value="WNH07584.1"/>
    <property type="molecule type" value="Genomic_DNA"/>
</dbReference>
<name>A0ABY9XNS4_9FLAO</name>
<evidence type="ECO:0000313" key="3">
    <source>
        <dbReference type="EMBL" id="WNH12875.1"/>
    </source>
</evidence>
<dbReference type="Pfam" id="PF10099">
    <property type="entry name" value="RskA_C"/>
    <property type="match status" value="1"/>
</dbReference>
<sequence length="285" mass="29478">MFFAIIAIGILTASCDDDDTVSKTANLTLNLSGLEALGNDFVYEGWIIVNGAPISTGTFTSVTFPQSFSVDADNLANATKFVLSIEPAVDSDPAPADTKILAGDFSGDTANVSSNGIVADFSTSSGKYILATPTNGSDNDELSGVWFLDLSSGTPAVGLDLPVLPNGWKYEGWSVINGTPVSSGTFTDVDDFDDNATTTLFKGDLGDGPAFPGEDYLQNAPSGLTFPTNLRGATIVISVEPNPDNSPAPFTLKPLAHVVPSDAADHVTIAMGDGPVASLSGEVMR</sequence>
<evidence type="ECO:0000313" key="5">
    <source>
        <dbReference type="Proteomes" id="UP001303407"/>
    </source>
</evidence>
<dbReference type="RefSeq" id="WP_415862856.1">
    <property type="nucleotide sequence ID" value="NZ_CP134536.1"/>
</dbReference>
<evidence type="ECO:0000259" key="1">
    <source>
        <dbReference type="Pfam" id="PF10099"/>
    </source>
</evidence>
<reference evidence="4 5" key="1">
    <citation type="submission" date="2023-09" db="EMBL/GenBank/DDBJ databases">
        <title>Thalassobella suaedae gen. nov., sp. nov., a marine bacterium of the family Flavobacteriaceae isolated from a halophyte Suaeda japonica.</title>
        <authorList>
            <person name="Lee S.Y."/>
            <person name="Hwang C.Y."/>
        </authorList>
    </citation>
    <scope>NUCLEOTIDE SEQUENCE [LARGE SCALE GENOMIC DNA]</scope>
    <source>
        <strain evidence="3 5">HL-DH10</strain>
        <strain evidence="2 4">HL-DH14</strain>
    </source>
</reference>
<proteinExistence type="predicted"/>
<protein>
    <submittedName>
        <fullName evidence="2">Anti-sigma factor</fullName>
    </submittedName>
</protein>
<organism evidence="2 4">
    <name type="scientific">Thalassobellus suaedae</name>
    <dbReference type="NCBI Taxonomy" id="3074124"/>
    <lineage>
        <taxon>Bacteria</taxon>
        <taxon>Pseudomonadati</taxon>
        <taxon>Bacteroidota</taxon>
        <taxon>Flavobacteriia</taxon>
        <taxon>Flavobacteriales</taxon>
        <taxon>Flavobacteriaceae</taxon>
        <taxon>Thalassobellus</taxon>
    </lineage>
</organism>
<feature type="domain" description="Anti-sigma K factor RskA C-terminal" evidence="1">
    <location>
        <begin position="26"/>
        <end position="95"/>
    </location>
</feature>
<accession>A0ABY9XNS4</accession>
<keyword evidence="5" id="KW-1185">Reference proteome</keyword>
<dbReference type="Proteomes" id="UP001303407">
    <property type="component" value="Chromosome"/>
</dbReference>
<dbReference type="EMBL" id="CP134536">
    <property type="protein sequence ID" value="WNH12875.1"/>
    <property type="molecule type" value="Genomic_DNA"/>
</dbReference>
<evidence type="ECO:0000313" key="2">
    <source>
        <dbReference type="EMBL" id="WNH07584.1"/>
    </source>
</evidence>
<dbReference type="Proteomes" id="UP001302806">
    <property type="component" value="Chromosome"/>
</dbReference>
<gene>
    <name evidence="3" type="ORF">RHP49_01160</name>
    <name evidence="2" type="ORF">RHP51_10170</name>
</gene>
<dbReference type="InterPro" id="IPR018764">
    <property type="entry name" value="RskA_C"/>
</dbReference>
<evidence type="ECO:0000313" key="4">
    <source>
        <dbReference type="Proteomes" id="UP001302806"/>
    </source>
</evidence>